<name>A0A9Q0J8M1_9ROSI</name>
<proteinExistence type="predicted"/>
<organism evidence="2 3">
    <name type="scientific">Turnera subulata</name>
    <dbReference type="NCBI Taxonomy" id="218843"/>
    <lineage>
        <taxon>Eukaryota</taxon>
        <taxon>Viridiplantae</taxon>
        <taxon>Streptophyta</taxon>
        <taxon>Embryophyta</taxon>
        <taxon>Tracheophyta</taxon>
        <taxon>Spermatophyta</taxon>
        <taxon>Magnoliopsida</taxon>
        <taxon>eudicotyledons</taxon>
        <taxon>Gunneridae</taxon>
        <taxon>Pentapetalae</taxon>
        <taxon>rosids</taxon>
        <taxon>fabids</taxon>
        <taxon>Malpighiales</taxon>
        <taxon>Passifloraceae</taxon>
        <taxon>Turnera</taxon>
    </lineage>
</organism>
<feature type="region of interest" description="Disordered" evidence="1">
    <location>
        <begin position="1"/>
        <end position="38"/>
    </location>
</feature>
<comment type="caution">
    <text evidence="2">The sequence shown here is derived from an EMBL/GenBank/DDBJ whole genome shotgun (WGS) entry which is preliminary data.</text>
</comment>
<sequence>MATVSASSEIPHPGGKRHPHSPVDEIIPEPGTKRQKVDDVENLGEEEIEKLIIQYKEFSNKSDGFIVDEELAKKIPKEKYEVFPYPFPAYLVGDGHPSKARSCAVKCMEYYNKQEKGRNFQFSRMLAANVTNWFSFHYFMTVEAEDRSVTAPYPVHTFRVLAGAPTSDENSPIEPRFLLKSDNTLVFLKEPPYTMLFEDYQEDS</sequence>
<keyword evidence="3" id="KW-1185">Reference proteome</keyword>
<reference evidence="2" key="2">
    <citation type="journal article" date="2023" name="Plants (Basel)">
        <title>Annotation of the Turnera subulata (Passifloraceae) Draft Genome Reveals the S-Locus Evolved after the Divergence of Turneroideae from Passifloroideae in a Stepwise Manner.</title>
        <authorList>
            <person name="Henning P.M."/>
            <person name="Roalson E.H."/>
            <person name="Mir W."/>
            <person name="McCubbin A.G."/>
            <person name="Shore J.S."/>
        </authorList>
    </citation>
    <scope>NUCLEOTIDE SEQUENCE</scope>
    <source>
        <strain evidence="2">F60SS</strain>
    </source>
</reference>
<dbReference type="AlphaFoldDB" id="A0A9Q0J8M1"/>
<dbReference type="EMBL" id="JAKUCV010005128">
    <property type="protein sequence ID" value="KAJ4832453.1"/>
    <property type="molecule type" value="Genomic_DNA"/>
</dbReference>
<reference evidence="2" key="1">
    <citation type="submission" date="2022-02" db="EMBL/GenBank/DDBJ databases">
        <authorList>
            <person name="Henning P.M."/>
            <person name="McCubbin A.G."/>
            <person name="Shore J.S."/>
        </authorList>
    </citation>
    <scope>NUCLEOTIDE SEQUENCE</scope>
    <source>
        <strain evidence="2">F60SS</strain>
        <tissue evidence="2">Leaves</tissue>
    </source>
</reference>
<evidence type="ECO:0000256" key="1">
    <source>
        <dbReference type="SAM" id="MobiDB-lite"/>
    </source>
</evidence>
<accession>A0A9Q0J8M1</accession>
<gene>
    <name evidence="2" type="ORF">Tsubulata_024799</name>
</gene>
<evidence type="ECO:0000313" key="2">
    <source>
        <dbReference type="EMBL" id="KAJ4832453.1"/>
    </source>
</evidence>
<dbReference type="Proteomes" id="UP001141552">
    <property type="component" value="Unassembled WGS sequence"/>
</dbReference>
<protein>
    <submittedName>
        <fullName evidence="2">Uncharacterized protein</fullName>
    </submittedName>
</protein>
<evidence type="ECO:0000313" key="3">
    <source>
        <dbReference type="Proteomes" id="UP001141552"/>
    </source>
</evidence>